<dbReference type="PATRIC" id="fig|1736674.3.peg.1571"/>
<dbReference type="RefSeq" id="WP_054726863.1">
    <property type="nucleotide sequence ID" value="NZ_CP012898.1"/>
</dbReference>
<dbReference type="SUPFAM" id="SSF49899">
    <property type="entry name" value="Concanavalin A-like lectins/glucanases"/>
    <property type="match status" value="1"/>
</dbReference>
<evidence type="ECO:0000313" key="3">
    <source>
        <dbReference type="Proteomes" id="UP000057981"/>
    </source>
</evidence>
<dbReference type="AlphaFoldDB" id="A0A0P0CFR7"/>
<dbReference type="STRING" id="1736674.APS56_07690"/>
<dbReference type="OrthoDB" id="2582440at2"/>
<organism evidence="2 3">
    <name type="scientific">Pseudalgibacter alginicilyticus</name>
    <dbReference type="NCBI Taxonomy" id="1736674"/>
    <lineage>
        <taxon>Bacteria</taxon>
        <taxon>Pseudomonadati</taxon>
        <taxon>Bacteroidota</taxon>
        <taxon>Flavobacteriia</taxon>
        <taxon>Flavobacteriales</taxon>
        <taxon>Flavobacteriaceae</taxon>
        <taxon>Pseudalgibacter</taxon>
    </lineage>
</organism>
<sequence>MKSNQYLLTLSVLLLFNIIYSQTGPGGVGNNTSNGLWLTADNLPLTNNDFVDTWFDASGNNNHAFAITDEQPIYLATSSLNNMPCIRMDGYNDQLEINDANILDGTIGMTLFTILRPNNLNGNPRGILGKRITHTTDVDYAYTWFFHNNNYINVDINTNNNRFNTQPTGFSNATNYLLEMSFDGSLLNHQRSKVYSAGKLITENYEYSNTIINSASNLTIGVLPGNNSSYFGADIAELIHYNYTLNNAEQIIVNNYLSAKYNINLDSDDIYQQDNPVNGDFDHNVAGIGQASDGSQHTDSQGSGIVRISHPSSLSNNEFLFWGEETKIKNYNFSSNSSNYSEQLNSRWQISSLGNLGSVTVAFDISSMNLSGINTSCSYLQLVIDNDYNFTSPESVYNLNINASETKAQTITAAIFNSNDYFTLRYIDKIVWDGFNFFNGSVSGTNAPNTYDSCLKLVIKAGTPATLTENAHVREIEIESGATLNVAEGILLEVENGIKNNGSINLFTEAQLIQNHIGSNFNTGTGTTTVKQQGTGNSFSYNYWSSPVNTSNDTWQIVNLEDTNGVIPFIYGAYAADHTTSPITLSSRWLYTFNGPDDYNTWKQIGINTNIAPGIGYTMKGSGSGTNQEYIFRGKLNNGDYTTPIIAPGNQILIGNPYPSALDADKFIAENIGVIDAIYFWESFAGNNSHYLANYEGGYATRNIMMGTHATIDTSGLTSGENTAGITKPEPTQFISVGQGFFVESTAHTDATLNFNNGQRAFAKNSNNSTIFYKNSNTKNQQVTSEDTRPKLWFSVIDPKGYKKTIGLGYDTNTTLQYDRAYDTEPLNYLKDFLYWTLESKKLVIQALPEININDILPLVMEVSSPGLFEFSISKMENIPDNLNIYLLDNQQNVYYSLRDSVAQLLLNTKGTQNQFSIVFQKQNTLGAIEFNNNAFISYNANLKTLKLYYNKPISNIKNLSFYNTLGQEVKRIKAPSSNFINISQLNDGVYILKVETKSGTLLRSIKFVKY</sequence>
<name>A0A0P0CFR7_9FLAO</name>
<dbReference type="PROSITE" id="PS51450">
    <property type="entry name" value="LRR"/>
    <property type="match status" value="1"/>
</dbReference>
<dbReference type="NCBIfam" id="TIGR04183">
    <property type="entry name" value="Por_Secre_tail"/>
    <property type="match status" value="1"/>
</dbReference>
<dbReference type="Proteomes" id="UP000057981">
    <property type="component" value="Chromosome"/>
</dbReference>
<dbReference type="EMBL" id="CP012898">
    <property type="protein sequence ID" value="ALJ05012.1"/>
    <property type="molecule type" value="Genomic_DNA"/>
</dbReference>
<keyword evidence="1" id="KW-0732">Signal</keyword>
<accession>A0A0P0CFR7</accession>
<dbReference type="InterPro" id="IPR026444">
    <property type="entry name" value="Secre_tail"/>
</dbReference>
<dbReference type="InterPro" id="IPR001611">
    <property type="entry name" value="Leu-rich_rpt"/>
</dbReference>
<reference evidence="2 3" key="1">
    <citation type="submission" date="2015-10" db="EMBL/GenBank/DDBJ databases">
        <authorList>
            <person name="Gilbert D.G."/>
        </authorList>
    </citation>
    <scope>NUCLEOTIDE SEQUENCE [LARGE SCALE GENOMIC DNA]</scope>
    <source>
        <strain evidence="3">HZ-22</strain>
    </source>
</reference>
<keyword evidence="3" id="KW-1185">Reference proteome</keyword>
<evidence type="ECO:0008006" key="4">
    <source>
        <dbReference type="Google" id="ProtNLM"/>
    </source>
</evidence>
<protein>
    <recommendedName>
        <fullName evidence="4">Secretion system C-terminal sorting domain-containing protein</fullName>
    </recommendedName>
</protein>
<proteinExistence type="predicted"/>
<dbReference type="GO" id="GO:0005975">
    <property type="term" value="P:carbohydrate metabolic process"/>
    <property type="evidence" value="ECO:0007669"/>
    <property type="project" value="UniProtKB-ARBA"/>
</dbReference>
<evidence type="ECO:0000256" key="1">
    <source>
        <dbReference type="ARBA" id="ARBA00022729"/>
    </source>
</evidence>
<gene>
    <name evidence="2" type="ORF">APS56_07690</name>
</gene>
<evidence type="ECO:0000313" key="2">
    <source>
        <dbReference type="EMBL" id="ALJ05012.1"/>
    </source>
</evidence>
<dbReference type="KEGG" id="ahz:APS56_07690"/>
<dbReference type="GO" id="GO:0004553">
    <property type="term" value="F:hydrolase activity, hydrolyzing O-glycosyl compounds"/>
    <property type="evidence" value="ECO:0007669"/>
    <property type="project" value="UniProtKB-ARBA"/>
</dbReference>
<dbReference type="InterPro" id="IPR013320">
    <property type="entry name" value="ConA-like_dom_sf"/>
</dbReference>